<proteinExistence type="predicted"/>
<dbReference type="RefSeq" id="WP_091506904.1">
    <property type="nucleotide sequence ID" value="NZ_FOLE01000001.1"/>
</dbReference>
<keyword evidence="3" id="KW-1185">Reference proteome</keyword>
<sequence length="192" mass="21315">MFKHIVNLYKALGAYILSECKDEDGNLIIKYFDEYQGQDDWEEDESPVDYPAVFFEPLITPNDIGRLHQIMNIDFSLYVANTTLEDTNIGASNVDEALKVYDYAQAVLAYVNGWKSDEVGSITLKEIKKKTSRSNVNVLILTFTTKLVVADSETIHKPRTTITLDGNVTISKTGGSPPAPSTPPLGSLYDLS</sequence>
<protein>
    <submittedName>
        <fullName evidence="2">Uncharacterized protein</fullName>
    </submittedName>
</protein>
<evidence type="ECO:0000313" key="2">
    <source>
        <dbReference type="EMBL" id="SFB80555.1"/>
    </source>
</evidence>
<evidence type="ECO:0000313" key="3">
    <source>
        <dbReference type="Proteomes" id="UP000199514"/>
    </source>
</evidence>
<reference evidence="2 3" key="1">
    <citation type="submission" date="2016-10" db="EMBL/GenBank/DDBJ databases">
        <authorList>
            <person name="de Groot N.N."/>
        </authorList>
    </citation>
    <scope>NUCLEOTIDE SEQUENCE [LARGE SCALE GENOMIC DNA]</scope>
    <source>
        <strain evidence="2 3">DSM 6793</strain>
    </source>
</reference>
<dbReference type="Proteomes" id="UP000199514">
    <property type="component" value="Unassembled WGS sequence"/>
</dbReference>
<name>A0A1I1E034_9BACT</name>
<organism evidence="2 3">
    <name type="scientific">Flexibacter flexilis DSM 6793</name>
    <dbReference type="NCBI Taxonomy" id="927664"/>
    <lineage>
        <taxon>Bacteria</taxon>
        <taxon>Pseudomonadati</taxon>
        <taxon>Bacteroidota</taxon>
        <taxon>Cytophagia</taxon>
        <taxon>Cytophagales</taxon>
        <taxon>Flexibacteraceae</taxon>
        <taxon>Flexibacter</taxon>
    </lineage>
</organism>
<dbReference type="STRING" id="927664.SAMN05421780_101558"/>
<gene>
    <name evidence="2" type="ORF">SAMN05421780_101558</name>
</gene>
<dbReference type="EMBL" id="FOLE01000001">
    <property type="protein sequence ID" value="SFB80555.1"/>
    <property type="molecule type" value="Genomic_DNA"/>
</dbReference>
<dbReference type="OrthoDB" id="1352582at2"/>
<evidence type="ECO:0000256" key="1">
    <source>
        <dbReference type="SAM" id="MobiDB-lite"/>
    </source>
</evidence>
<feature type="region of interest" description="Disordered" evidence="1">
    <location>
        <begin position="169"/>
        <end position="192"/>
    </location>
</feature>
<accession>A0A1I1E034</accession>
<dbReference type="AlphaFoldDB" id="A0A1I1E034"/>